<dbReference type="PROSITE" id="PS51760">
    <property type="entry name" value="GH10_2"/>
    <property type="match status" value="1"/>
</dbReference>
<dbReference type="SUPFAM" id="SSF63446">
    <property type="entry name" value="Type I dockerin domain"/>
    <property type="match status" value="1"/>
</dbReference>
<dbReference type="EMBL" id="QGDI01000013">
    <property type="protein sequence ID" value="PWJ10528.1"/>
    <property type="molecule type" value="Genomic_DNA"/>
</dbReference>
<dbReference type="GO" id="GO:0031176">
    <property type="term" value="F:endo-1,4-beta-xylanase activity"/>
    <property type="evidence" value="ECO:0007669"/>
    <property type="project" value="UniProtKB-EC"/>
</dbReference>
<keyword evidence="12" id="KW-0858">Xylan degradation</keyword>
<dbReference type="PROSITE" id="PS51766">
    <property type="entry name" value="DOCKERIN"/>
    <property type="match status" value="1"/>
</dbReference>
<proteinExistence type="inferred from homology"/>
<dbReference type="EC" id="3.2.1.8" evidence="8"/>
<name>A0A315XW66_RUMFL</name>
<dbReference type="InterPro" id="IPR003305">
    <property type="entry name" value="CenC_carb-bd"/>
</dbReference>
<dbReference type="Pfam" id="PF00331">
    <property type="entry name" value="Glyco_hydro_10"/>
    <property type="match status" value="1"/>
</dbReference>
<evidence type="ECO:0000256" key="1">
    <source>
        <dbReference type="ARBA" id="ARBA00007495"/>
    </source>
</evidence>
<evidence type="ECO:0000259" key="10">
    <source>
        <dbReference type="PROSITE" id="PS51760"/>
    </source>
</evidence>
<dbReference type="SUPFAM" id="SSF49785">
    <property type="entry name" value="Galactose-binding domain-like"/>
    <property type="match status" value="1"/>
</dbReference>
<evidence type="ECO:0000256" key="2">
    <source>
        <dbReference type="ARBA" id="ARBA00022737"/>
    </source>
</evidence>
<feature type="chain" id="PRO_5038926997" description="Beta-xylanase" evidence="9">
    <location>
        <begin position="20"/>
        <end position="678"/>
    </location>
</feature>
<evidence type="ECO:0000256" key="9">
    <source>
        <dbReference type="SAM" id="SignalP"/>
    </source>
</evidence>
<dbReference type="Gene3D" id="3.20.20.80">
    <property type="entry name" value="Glycosidases"/>
    <property type="match status" value="1"/>
</dbReference>
<dbReference type="PANTHER" id="PTHR31490">
    <property type="entry name" value="GLYCOSYL HYDROLASE"/>
    <property type="match status" value="1"/>
</dbReference>
<dbReference type="InterPro" id="IPR036439">
    <property type="entry name" value="Dockerin_dom_sf"/>
</dbReference>
<dbReference type="PROSITE" id="PS00591">
    <property type="entry name" value="GH10_1"/>
    <property type="match status" value="1"/>
</dbReference>
<dbReference type="OrthoDB" id="9809277at2"/>
<keyword evidence="2" id="KW-0677">Repeat</keyword>
<feature type="signal peptide" evidence="9">
    <location>
        <begin position="1"/>
        <end position="19"/>
    </location>
</feature>
<reference evidence="12 13" key="1">
    <citation type="submission" date="2018-05" db="EMBL/GenBank/DDBJ databases">
        <title>The Hungate 1000. A catalogue of reference genomes from the rumen microbiome.</title>
        <authorList>
            <person name="Kelly W."/>
        </authorList>
    </citation>
    <scope>NUCLEOTIDE SEQUENCE [LARGE SCALE GENOMIC DNA]</scope>
    <source>
        <strain evidence="12 13">SAb67</strain>
    </source>
</reference>
<dbReference type="RefSeq" id="WP_109727590.1">
    <property type="nucleotide sequence ID" value="NZ_QGDI01000013.1"/>
</dbReference>
<dbReference type="Pfam" id="PF02018">
    <property type="entry name" value="CBM_4_9"/>
    <property type="match status" value="1"/>
</dbReference>
<dbReference type="InterPro" id="IPR017853">
    <property type="entry name" value="GH"/>
</dbReference>
<keyword evidence="3 8" id="KW-0378">Hydrolase</keyword>
<gene>
    <name evidence="12" type="ORF">IE37_02883</name>
</gene>
<evidence type="ECO:0000256" key="6">
    <source>
        <dbReference type="ARBA" id="ARBA00023326"/>
    </source>
</evidence>
<comment type="catalytic activity">
    <reaction evidence="8">
        <text>Endohydrolysis of (1-&gt;4)-beta-D-xylosidic linkages in xylans.</text>
        <dbReference type="EC" id="3.2.1.8"/>
    </reaction>
</comment>
<dbReference type="PRINTS" id="PR00134">
    <property type="entry name" value="GLHYDRLASE10"/>
</dbReference>
<dbReference type="InterPro" id="IPR016134">
    <property type="entry name" value="Dockerin_dom"/>
</dbReference>
<dbReference type="PANTHER" id="PTHR31490:SF90">
    <property type="entry name" value="ENDO-1,4-BETA-XYLANASE A"/>
    <property type="match status" value="1"/>
</dbReference>
<accession>A0A315XW66</accession>
<keyword evidence="9" id="KW-0732">Signal</keyword>
<sequence length="678" mass="75564">MKGKNFSKLMAGVMGAAMAFTASVPAVHAVAPADAQLTNKVTAAKEGTVVYECDFESDTDLQYWANRGGDDTTELSITPDAADSGKSSMLASGRSETWNGPSLRLDKFLKPDTQYYLSASVKGQWYTNCTLSSQFTIDGEDSYNNMVKDIKSASGGGDGWGRIEDVAISYSSGMDAAYIYFESNNTENILVDNVKIVEAAHVDIEKDLPSLSEIYKDKFKVGTALTPDNLASQPFMDLVQKHFGESITVGNQMKPDYVLNKKRTLAYLEETGDDEHPQISFSQAKPILDYARKYGIPVRVHTLVWYSQTPEWFFKEDYDEKKDYVSPEKMLKRMENYIKSYFETLTALYPDIDFYACDVVNEAFDNDGNPRKPGHPAQENQYAASDWVAVFGDNSFIDYAFRYARKYAPEGCKLYYNDFNEYMGKKDAICEMAERLKKEGVIDGIGMQSHLDVRQSMDAAFPSLGQYELALKQFTETGLDVQITELDVTVQENSGDKYFDVQSTYYKGLFDIYEKYSDKISAVIFWGVIDTESWRKSQNPLIFDGDFMAKPAFKSIVGNKTAADPVRTTISGGNVTTTTTTTTTTTVTSTTTGGIKAKKWGDTNCDNTVELADAILIMQTLANPNKYSVTEQGKENGDVDKATKGLTSNDALYIQEYLLHLRDTLDPEAMFTPPVSNV</sequence>
<dbReference type="Gene3D" id="1.10.1330.10">
    <property type="entry name" value="Dockerin domain"/>
    <property type="match status" value="1"/>
</dbReference>
<comment type="caution">
    <text evidence="12">The sequence shown here is derived from an EMBL/GenBank/DDBJ whole genome shotgun (WGS) entry which is preliminary data.</text>
</comment>
<comment type="similarity">
    <text evidence="1 8">Belongs to the glycosyl hydrolase 10 (cellulase F) family.</text>
</comment>
<evidence type="ECO:0000256" key="4">
    <source>
        <dbReference type="ARBA" id="ARBA00023277"/>
    </source>
</evidence>
<keyword evidence="4 8" id="KW-0119">Carbohydrate metabolism</keyword>
<protein>
    <recommendedName>
        <fullName evidence="8">Beta-xylanase</fullName>
        <ecNumber evidence="8">3.2.1.8</ecNumber>
    </recommendedName>
</protein>
<evidence type="ECO:0000256" key="8">
    <source>
        <dbReference type="RuleBase" id="RU361174"/>
    </source>
</evidence>
<keyword evidence="6 8" id="KW-0624">Polysaccharide degradation</keyword>
<dbReference type="InterPro" id="IPR001000">
    <property type="entry name" value="GH10_dom"/>
</dbReference>
<evidence type="ECO:0000313" key="13">
    <source>
        <dbReference type="Proteomes" id="UP000245720"/>
    </source>
</evidence>
<dbReference type="InterPro" id="IPR008979">
    <property type="entry name" value="Galactose-bd-like_sf"/>
</dbReference>
<organism evidence="12 13">
    <name type="scientific">Ruminococcus flavefaciens</name>
    <dbReference type="NCBI Taxonomy" id="1265"/>
    <lineage>
        <taxon>Bacteria</taxon>
        <taxon>Bacillati</taxon>
        <taxon>Bacillota</taxon>
        <taxon>Clostridia</taxon>
        <taxon>Eubacteriales</taxon>
        <taxon>Oscillospiraceae</taxon>
        <taxon>Ruminococcus</taxon>
    </lineage>
</organism>
<evidence type="ECO:0000256" key="7">
    <source>
        <dbReference type="PROSITE-ProRule" id="PRU10061"/>
    </source>
</evidence>
<dbReference type="Gene3D" id="2.60.120.260">
    <property type="entry name" value="Galactose-binding domain-like"/>
    <property type="match status" value="1"/>
</dbReference>
<evidence type="ECO:0000256" key="5">
    <source>
        <dbReference type="ARBA" id="ARBA00023295"/>
    </source>
</evidence>
<dbReference type="InterPro" id="IPR031158">
    <property type="entry name" value="GH10_AS"/>
</dbReference>
<dbReference type="SMART" id="SM00633">
    <property type="entry name" value="Glyco_10"/>
    <property type="match status" value="1"/>
</dbReference>
<feature type="domain" description="Dockerin" evidence="11">
    <location>
        <begin position="596"/>
        <end position="667"/>
    </location>
</feature>
<feature type="domain" description="GH10" evidence="10">
    <location>
        <begin position="205"/>
        <end position="559"/>
    </location>
</feature>
<dbReference type="Proteomes" id="UP000245720">
    <property type="component" value="Unassembled WGS sequence"/>
</dbReference>
<evidence type="ECO:0000259" key="11">
    <source>
        <dbReference type="PROSITE" id="PS51766"/>
    </source>
</evidence>
<keyword evidence="5 8" id="KW-0326">Glycosidase</keyword>
<feature type="active site" description="Nucleophile" evidence="7">
    <location>
        <position position="485"/>
    </location>
</feature>
<dbReference type="AlphaFoldDB" id="A0A315XW66"/>
<evidence type="ECO:0000313" key="12">
    <source>
        <dbReference type="EMBL" id="PWJ10528.1"/>
    </source>
</evidence>
<evidence type="ECO:0000256" key="3">
    <source>
        <dbReference type="ARBA" id="ARBA00022801"/>
    </source>
</evidence>
<dbReference type="SUPFAM" id="SSF51445">
    <property type="entry name" value="(Trans)glycosidases"/>
    <property type="match status" value="1"/>
</dbReference>
<dbReference type="GO" id="GO:0045493">
    <property type="term" value="P:xylan catabolic process"/>
    <property type="evidence" value="ECO:0007669"/>
    <property type="project" value="UniProtKB-KW"/>
</dbReference>
<dbReference type="InterPro" id="IPR044846">
    <property type="entry name" value="GH10"/>
</dbReference>